<accession>A0A2P2INJ1</accession>
<sequence length="38" mass="4346">MNMNKRPYRAEIRGNNFSFVHLMVASTLHGTGRDVIVI</sequence>
<protein>
    <submittedName>
        <fullName evidence="1">Uncharacterized protein</fullName>
    </submittedName>
</protein>
<organism evidence="1">
    <name type="scientific">Rhizophora mucronata</name>
    <name type="common">Asiatic mangrove</name>
    <dbReference type="NCBI Taxonomy" id="61149"/>
    <lineage>
        <taxon>Eukaryota</taxon>
        <taxon>Viridiplantae</taxon>
        <taxon>Streptophyta</taxon>
        <taxon>Embryophyta</taxon>
        <taxon>Tracheophyta</taxon>
        <taxon>Spermatophyta</taxon>
        <taxon>Magnoliopsida</taxon>
        <taxon>eudicotyledons</taxon>
        <taxon>Gunneridae</taxon>
        <taxon>Pentapetalae</taxon>
        <taxon>rosids</taxon>
        <taxon>fabids</taxon>
        <taxon>Malpighiales</taxon>
        <taxon>Rhizophoraceae</taxon>
        <taxon>Rhizophora</taxon>
    </lineage>
</organism>
<reference evidence="1" key="1">
    <citation type="submission" date="2018-02" db="EMBL/GenBank/DDBJ databases">
        <title>Rhizophora mucronata_Transcriptome.</title>
        <authorList>
            <person name="Meera S.P."/>
            <person name="Sreeshan A."/>
            <person name="Augustine A."/>
        </authorList>
    </citation>
    <scope>NUCLEOTIDE SEQUENCE</scope>
    <source>
        <tissue evidence="1">Leaf</tissue>
    </source>
</reference>
<name>A0A2P2INJ1_RHIMU</name>
<dbReference type="AlphaFoldDB" id="A0A2P2INJ1"/>
<proteinExistence type="predicted"/>
<dbReference type="EMBL" id="GGEC01002309">
    <property type="protein sequence ID" value="MBW82792.1"/>
    <property type="molecule type" value="Transcribed_RNA"/>
</dbReference>
<evidence type="ECO:0000313" key="1">
    <source>
        <dbReference type="EMBL" id="MBW82792.1"/>
    </source>
</evidence>